<gene>
    <name evidence="2" type="ORF">FHS42_000141</name>
</gene>
<dbReference type="Gene3D" id="2.180.10.10">
    <property type="entry name" value="RHS repeat-associated core"/>
    <property type="match status" value="1"/>
</dbReference>
<dbReference type="AlphaFoldDB" id="A0A7W9UVV8"/>
<dbReference type="PANTHER" id="PTHR32305:SF15">
    <property type="entry name" value="PROTEIN RHSA-RELATED"/>
    <property type="match status" value="1"/>
</dbReference>
<keyword evidence="3" id="KW-1185">Reference proteome</keyword>
<name>A0A7W9UVV8_9ACTN</name>
<sequence length="285" mass="31488">MLEEVRFTWDGTRIAEQTALDGRTTTWEYMPGTHRPLTQTSRYTPGEGEPGEGEPGKGAIPRAAKLSKTEVDAQFHAIITDLVGTPTELVTPAGNLAWQHRTNLWGSPLPAPADGVDCPLRFPGQYTDRETSLNYNYFRYYDPETARYISPDPLGLAAGPDHHRYIDNPLRQIDPLGLYSCDKPGLDDASEEYIRGKHMPGGASATSDKSIFRSDEDLDDLVETAGKVEPRGPNENGFYERDVDAKRDIGNLSPDVGGLPTTWYRVVQDKWGGVITMHPISKPAS</sequence>
<dbReference type="PANTHER" id="PTHR32305">
    <property type="match status" value="1"/>
</dbReference>
<comment type="caution">
    <text evidence="2">The sequence shown here is derived from an EMBL/GenBank/DDBJ whole genome shotgun (WGS) entry which is preliminary data.</text>
</comment>
<dbReference type="PRINTS" id="PR00394">
    <property type="entry name" value="RHSPROTEIN"/>
</dbReference>
<evidence type="ECO:0000256" key="1">
    <source>
        <dbReference type="SAM" id="MobiDB-lite"/>
    </source>
</evidence>
<reference evidence="2 3" key="1">
    <citation type="submission" date="2020-08" db="EMBL/GenBank/DDBJ databases">
        <title>Genomic Encyclopedia of Type Strains, Phase III (KMG-III): the genomes of soil and plant-associated and newly described type strains.</title>
        <authorList>
            <person name="Whitman W."/>
        </authorList>
    </citation>
    <scope>NUCLEOTIDE SEQUENCE [LARGE SCALE GENOMIC DNA]</scope>
    <source>
        <strain evidence="2 3">CECT 8305</strain>
    </source>
</reference>
<dbReference type="RefSeq" id="WP_312866645.1">
    <property type="nucleotide sequence ID" value="NZ_JACHJL010000001.1"/>
</dbReference>
<evidence type="ECO:0000313" key="3">
    <source>
        <dbReference type="Proteomes" id="UP000588098"/>
    </source>
</evidence>
<evidence type="ECO:0000313" key="2">
    <source>
        <dbReference type="EMBL" id="MBB5933123.1"/>
    </source>
</evidence>
<organism evidence="2 3">
    <name type="scientific">Streptomyces zagrosensis</name>
    <dbReference type="NCBI Taxonomy" id="1042984"/>
    <lineage>
        <taxon>Bacteria</taxon>
        <taxon>Bacillati</taxon>
        <taxon>Actinomycetota</taxon>
        <taxon>Actinomycetes</taxon>
        <taxon>Kitasatosporales</taxon>
        <taxon>Streptomycetaceae</taxon>
        <taxon>Streptomyces</taxon>
    </lineage>
</organism>
<dbReference type="EMBL" id="JACHJL010000001">
    <property type="protein sequence ID" value="MBB5933123.1"/>
    <property type="molecule type" value="Genomic_DNA"/>
</dbReference>
<dbReference type="InterPro" id="IPR022385">
    <property type="entry name" value="Rhs_assc_core"/>
</dbReference>
<dbReference type="NCBIfam" id="TIGR03696">
    <property type="entry name" value="Rhs_assc_core"/>
    <property type="match status" value="1"/>
</dbReference>
<dbReference type="Proteomes" id="UP000588098">
    <property type="component" value="Unassembled WGS sequence"/>
</dbReference>
<proteinExistence type="predicted"/>
<feature type="region of interest" description="Disordered" evidence="1">
    <location>
        <begin position="25"/>
        <end position="60"/>
    </location>
</feature>
<dbReference type="InterPro" id="IPR050708">
    <property type="entry name" value="T6SS_VgrG/RHS"/>
</dbReference>
<protein>
    <submittedName>
        <fullName evidence="2">RHS repeat-associated protein</fullName>
    </submittedName>
</protein>
<accession>A0A7W9UVV8</accession>